<dbReference type="SUPFAM" id="SSF57756">
    <property type="entry name" value="Retrovirus zinc finger-like domains"/>
    <property type="match status" value="1"/>
</dbReference>
<dbReference type="InterPro" id="IPR001878">
    <property type="entry name" value="Znf_CCHC"/>
</dbReference>
<reference evidence="4" key="1">
    <citation type="submission" date="2023-05" db="EMBL/GenBank/DDBJ databases">
        <authorList>
            <person name="Huff M."/>
        </authorList>
    </citation>
    <scope>NUCLEOTIDE SEQUENCE</scope>
</reference>
<sequence>MKVQQAQREQMAVMSFLAGLNSQFKTAKSQILSSADLYERPLLDNRGHTKGGGTSRRENQSQDERRVVCYYCHESGHTKRTCRKLHNKSLKSHSAHVVATTATPISSSEQIITVSAGH</sequence>
<dbReference type="PROSITE" id="PS50158">
    <property type="entry name" value="ZF_CCHC"/>
    <property type="match status" value="1"/>
</dbReference>
<keyword evidence="1" id="KW-0862">Zinc</keyword>
<dbReference type="Proteomes" id="UP000834106">
    <property type="component" value="Chromosome 2"/>
</dbReference>
<keyword evidence="1" id="KW-0863">Zinc-finger</keyword>
<dbReference type="GO" id="GO:0008270">
    <property type="term" value="F:zinc ion binding"/>
    <property type="evidence" value="ECO:0007669"/>
    <property type="project" value="UniProtKB-KW"/>
</dbReference>
<dbReference type="EMBL" id="OU503037">
    <property type="protein sequence ID" value="CAI9756602.1"/>
    <property type="molecule type" value="Genomic_DNA"/>
</dbReference>
<evidence type="ECO:0000259" key="3">
    <source>
        <dbReference type="PROSITE" id="PS50158"/>
    </source>
</evidence>
<feature type="region of interest" description="Disordered" evidence="2">
    <location>
        <begin position="39"/>
        <end position="62"/>
    </location>
</feature>
<evidence type="ECO:0000313" key="4">
    <source>
        <dbReference type="EMBL" id="CAI9756602.1"/>
    </source>
</evidence>
<protein>
    <recommendedName>
        <fullName evidence="3">CCHC-type domain-containing protein</fullName>
    </recommendedName>
</protein>
<keyword evidence="5" id="KW-1185">Reference proteome</keyword>
<proteinExistence type="predicted"/>
<dbReference type="GO" id="GO:0003676">
    <property type="term" value="F:nucleic acid binding"/>
    <property type="evidence" value="ECO:0007669"/>
    <property type="project" value="InterPro"/>
</dbReference>
<organism evidence="4 5">
    <name type="scientific">Fraxinus pennsylvanica</name>
    <dbReference type="NCBI Taxonomy" id="56036"/>
    <lineage>
        <taxon>Eukaryota</taxon>
        <taxon>Viridiplantae</taxon>
        <taxon>Streptophyta</taxon>
        <taxon>Embryophyta</taxon>
        <taxon>Tracheophyta</taxon>
        <taxon>Spermatophyta</taxon>
        <taxon>Magnoliopsida</taxon>
        <taxon>eudicotyledons</taxon>
        <taxon>Gunneridae</taxon>
        <taxon>Pentapetalae</taxon>
        <taxon>asterids</taxon>
        <taxon>lamiids</taxon>
        <taxon>Lamiales</taxon>
        <taxon>Oleaceae</taxon>
        <taxon>Oleeae</taxon>
        <taxon>Fraxinus</taxon>
    </lineage>
</organism>
<name>A0AAD1YSS0_9LAMI</name>
<gene>
    <name evidence="4" type="ORF">FPE_LOCUS4032</name>
</gene>
<evidence type="ECO:0000256" key="1">
    <source>
        <dbReference type="PROSITE-ProRule" id="PRU00047"/>
    </source>
</evidence>
<keyword evidence="1" id="KW-0479">Metal-binding</keyword>
<feature type="domain" description="CCHC-type" evidence="3">
    <location>
        <begin position="69"/>
        <end position="84"/>
    </location>
</feature>
<evidence type="ECO:0000313" key="5">
    <source>
        <dbReference type="Proteomes" id="UP000834106"/>
    </source>
</evidence>
<dbReference type="AlphaFoldDB" id="A0AAD1YSS0"/>
<dbReference type="InterPro" id="IPR036875">
    <property type="entry name" value="Znf_CCHC_sf"/>
</dbReference>
<dbReference type="Gene3D" id="4.10.60.10">
    <property type="entry name" value="Zinc finger, CCHC-type"/>
    <property type="match status" value="1"/>
</dbReference>
<evidence type="ECO:0000256" key="2">
    <source>
        <dbReference type="SAM" id="MobiDB-lite"/>
    </source>
</evidence>
<accession>A0AAD1YSS0</accession>